<organism evidence="1 2">
    <name type="scientific">Suillus subaureus</name>
    <dbReference type="NCBI Taxonomy" id="48587"/>
    <lineage>
        <taxon>Eukaryota</taxon>
        <taxon>Fungi</taxon>
        <taxon>Dikarya</taxon>
        <taxon>Basidiomycota</taxon>
        <taxon>Agaricomycotina</taxon>
        <taxon>Agaricomycetes</taxon>
        <taxon>Agaricomycetidae</taxon>
        <taxon>Boletales</taxon>
        <taxon>Suillineae</taxon>
        <taxon>Suillaceae</taxon>
        <taxon>Suillus</taxon>
    </lineage>
</organism>
<feature type="non-terminal residue" evidence="1">
    <location>
        <position position="97"/>
    </location>
</feature>
<proteinExistence type="predicted"/>
<keyword evidence="2" id="KW-1185">Reference proteome</keyword>
<protein>
    <submittedName>
        <fullName evidence="1">Uncharacterized protein</fullName>
    </submittedName>
</protein>
<reference evidence="1" key="1">
    <citation type="journal article" date="2020" name="New Phytol.">
        <title>Comparative genomics reveals dynamic genome evolution in host specialist ectomycorrhizal fungi.</title>
        <authorList>
            <person name="Lofgren L.A."/>
            <person name="Nguyen N.H."/>
            <person name="Vilgalys R."/>
            <person name="Ruytinx J."/>
            <person name="Liao H.L."/>
            <person name="Branco S."/>
            <person name="Kuo A."/>
            <person name="LaButti K."/>
            <person name="Lipzen A."/>
            <person name="Andreopoulos W."/>
            <person name="Pangilinan J."/>
            <person name="Riley R."/>
            <person name="Hundley H."/>
            <person name="Na H."/>
            <person name="Barry K."/>
            <person name="Grigoriev I.V."/>
            <person name="Stajich J.E."/>
            <person name="Kennedy P.G."/>
        </authorList>
    </citation>
    <scope>NUCLEOTIDE SEQUENCE</scope>
    <source>
        <strain evidence="1">MN1</strain>
    </source>
</reference>
<name>A0A9P7EGE5_9AGAM</name>
<dbReference type="AlphaFoldDB" id="A0A9P7EGE5"/>
<dbReference type="OrthoDB" id="2653162at2759"/>
<gene>
    <name evidence="1" type="ORF">BJ212DRAFT_1265505</name>
</gene>
<dbReference type="RefSeq" id="XP_041196005.1">
    <property type="nucleotide sequence ID" value="XM_041330491.1"/>
</dbReference>
<comment type="caution">
    <text evidence="1">The sequence shown here is derived from an EMBL/GenBank/DDBJ whole genome shotgun (WGS) entry which is preliminary data.</text>
</comment>
<sequence length="97" mass="11224">DNTSKLKGLIPDWVNREFKPNPPVNHRDRHCCEFINDTCGKLLCPTGMDWSNPVIRAGIRDHTDGHVVTEMSWPVFLYDGYILIWTAWGRVYSKASY</sequence>
<accession>A0A9P7EGE5</accession>
<dbReference type="InterPro" id="IPR046521">
    <property type="entry name" value="DUF6698"/>
</dbReference>
<evidence type="ECO:0000313" key="1">
    <source>
        <dbReference type="EMBL" id="KAG1820938.1"/>
    </source>
</evidence>
<dbReference type="Proteomes" id="UP000807769">
    <property type="component" value="Unassembled WGS sequence"/>
</dbReference>
<dbReference type="GeneID" id="64624508"/>
<dbReference type="EMBL" id="JABBWG010000007">
    <property type="protein sequence ID" value="KAG1820938.1"/>
    <property type="molecule type" value="Genomic_DNA"/>
</dbReference>
<evidence type="ECO:0000313" key="2">
    <source>
        <dbReference type="Proteomes" id="UP000807769"/>
    </source>
</evidence>
<dbReference type="Pfam" id="PF20414">
    <property type="entry name" value="DUF6698"/>
    <property type="match status" value="1"/>
</dbReference>